<evidence type="ECO:0000256" key="6">
    <source>
        <dbReference type="ARBA" id="ARBA00023145"/>
    </source>
</evidence>
<reference evidence="11 12" key="1">
    <citation type="submission" date="2021-05" db="EMBL/GenBank/DDBJ databases">
        <title>Molecular characterization for Shewanella algae harboring chromosomal blaOXA-55-like strains isolated from clinical and environment sample.</title>
        <authorList>
            <person name="Ohama Y."/>
            <person name="Aoki K."/>
            <person name="Harada S."/>
            <person name="Moriya K."/>
            <person name="Ishii Y."/>
            <person name="Tateda K."/>
        </authorList>
    </citation>
    <scope>NUCLEOTIDE SEQUENCE [LARGE SCALE GENOMIC DNA]</scope>
    <source>
        <strain evidence="11 12">MBTL60-118</strain>
    </source>
</reference>
<feature type="chain" id="PRO_5046341817" description="Glutathione hydrolase proenzyme" evidence="10">
    <location>
        <begin position="26"/>
        <end position="576"/>
    </location>
</feature>
<comment type="pathway">
    <text evidence="9">Sulfur metabolism; glutathione metabolism.</text>
</comment>
<dbReference type="InterPro" id="IPR055262">
    <property type="entry name" value="GGT_CS"/>
</dbReference>
<dbReference type="SUPFAM" id="SSF56235">
    <property type="entry name" value="N-terminal nucleophile aminohydrolases (Ntn hydrolases)"/>
    <property type="match status" value="1"/>
</dbReference>
<protein>
    <recommendedName>
        <fullName evidence="9">Glutathione hydrolase proenzyme</fullName>
        <ecNumber evidence="9">2.3.2.2</ecNumber>
        <ecNumber evidence="9">3.4.19.13</ecNumber>
    </recommendedName>
    <component>
        <recommendedName>
            <fullName evidence="9">Glutathione hydrolase large chain</fullName>
        </recommendedName>
    </component>
    <component>
        <recommendedName>
            <fullName evidence="9">Glutathione hydrolase small chain</fullName>
        </recommendedName>
    </component>
</protein>
<name>A0ABQ4NV11_SHECO</name>
<sequence length="576" mass="61253">MRPIKTLIIAISLSLPLISGQFVHANESSIYSNSATVQPIWAKHGMVSSQEALATHVGVDILKQGGNAVDAAVAVGFALAVTLPRAGNLGGGGFMLVHLAKEQRTLAIDYREVAPASAHKDIFLDENGDPVAKLSREHGLAVGVPGTVMGMELALKQYGTMTMSQVVAPAIELAKKGILVTPDLATSLAGLKRRIAQWPSSKAIFYQADGSNFAIGDTLFQPELAHSLSLISEQGSKGFYTGDTAEKIVAAITEAGGVMTLDDLAQYKVIERQPISGQYRGYQVVSMPPPSSGGIHIIEMLNMLEPYPIEKLGHNSADTLHLMAEVMKRAYSDRSEYLGDPGFVDVPVSQLISKTYANSRAKSISINRATPSSEIAPGKIAGYESPQTTHYSVVDKWGNAVANTYTLNFSYGSGLVAKGTGILLNNEMDDFSVKAGVPNGYGLIGGDANAVKGGKRPLSSMSPTIVMKAGKPFIVTGSPGGSRIINTTLQIIMNVIDHKLNIAEASYASRIHHQWLPDELRAEKSLNRDTINLLEAKGHKVKVKNAIGATQSIMVTEEGIFGASDPRRAGSETAGY</sequence>
<evidence type="ECO:0000256" key="10">
    <source>
        <dbReference type="SAM" id="SignalP"/>
    </source>
</evidence>
<evidence type="ECO:0000256" key="8">
    <source>
        <dbReference type="ARBA" id="ARBA00047417"/>
    </source>
</evidence>
<dbReference type="EC" id="2.3.2.2" evidence="9"/>
<evidence type="ECO:0000256" key="2">
    <source>
        <dbReference type="ARBA" id="ARBA00001089"/>
    </source>
</evidence>
<keyword evidence="4 9" id="KW-0808">Transferase</keyword>
<comment type="subunit">
    <text evidence="9">This enzyme consists of two polypeptide chains, which are synthesized in precursor form from a single polypeptide.</text>
</comment>
<dbReference type="PANTHER" id="PTHR43199:SF1">
    <property type="entry name" value="GLUTATHIONE HYDROLASE PROENZYME"/>
    <property type="match status" value="1"/>
</dbReference>
<comment type="similarity">
    <text evidence="3 9">Belongs to the gamma-glutamyltransferase family.</text>
</comment>
<dbReference type="PRINTS" id="PR01210">
    <property type="entry name" value="GGTRANSPTASE"/>
</dbReference>
<dbReference type="InterPro" id="IPR043137">
    <property type="entry name" value="GGT_ssub_C"/>
</dbReference>
<evidence type="ECO:0000256" key="1">
    <source>
        <dbReference type="ARBA" id="ARBA00001049"/>
    </source>
</evidence>
<dbReference type="EMBL" id="BPEU01000001">
    <property type="protein sequence ID" value="GIU34867.1"/>
    <property type="molecule type" value="Genomic_DNA"/>
</dbReference>
<feature type="signal peptide" evidence="10">
    <location>
        <begin position="1"/>
        <end position="25"/>
    </location>
</feature>
<comment type="caution">
    <text evidence="11">The sequence shown here is derived from an EMBL/GenBank/DDBJ whole genome shotgun (WGS) entry which is preliminary data.</text>
</comment>
<keyword evidence="10" id="KW-0732">Signal</keyword>
<evidence type="ECO:0000256" key="4">
    <source>
        <dbReference type="ARBA" id="ARBA00022679"/>
    </source>
</evidence>
<dbReference type="Pfam" id="PF01019">
    <property type="entry name" value="G_glu_transpept"/>
    <property type="match status" value="1"/>
</dbReference>
<evidence type="ECO:0000256" key="7">
    <source>
        <dbReference type="ARBA" id="ARBA00023315"/>
    </source>
</evidence>
<comment type="PTM">
    <text evidence="9">Cleaved by autocatalysis into a large and a small subunit.</text>
</comment>
<comment type="catalytic activity">
    <reaction evidence="1 9">
        <text>an S-substituted glutathione + H2O = an S-substituted L-cysteinylglycine + L-glutamate</text>
        <dbReference type="Rhea" id="RHEA:59468"/>
        <dbReference type="ChEBI" id="CHEBI:15377"/>
        <dbReference type="ChEBI" id="CHEBI:29985"/>
        <dbReference type="ChEBI" id="CHEBI:90779"/>
        <dbReference type="ChEBI" id="CHEBI:143103"/>
        <dbReference type="EC" id="3.4.19.13"/>
    </reaction>
</comment>
<dbReference type="InterPro" id="IPR029055">
    <property type="entry name" value="Ntn_hydrolases_N"/>
</dbReference>
<organism evidence="11 12">
    <name type="scientific">Shewanella colwelliana</name>
    <name type="common">Alteromonas colwelliana</name>
    <dbReference type="NCBI Taxonomy" id="23"/>
    <lineage>
        <taxon>Bacteria</taxon>
        <taxon>Pseudomonadati</taxon>
        <taxon>Pseudomonadota</taxon>
        <taxon>Gammaproteobacteria</taxon>
        <taxon>Alteromonadales</taxon>
        <taxon>Shewanellaceae</taxon>
        <taxon>Shewanella</taxon>
    </lineage>
</organism>
<keyword evidence="7 9" id="KW-0012">Acyltransferase</keyword>
<keyword evidence="6 9" id="KW-0865">Zymogen</keyword>
<dbReference type="EC" id="3.4.19.13" evidence="9"/>
<comment type="catalytic activity">
    <reaction evidence="8 9">
        <text>an N-terminal (5-L-glutamyl)-[peptide] + an alpha-amino acid = 5-L-glutamyl amino acid + an N-terminal L-alpha-aminoacyl-[peptide]</text>
        <dbReference type="Rhea" id="RHEA:23904"/>
        <dbReference type="Rhea" id="RHEA-COMP:9780"/>
        <dbReference type="Rhea" id="RHEA-COMP:9795"/>
        <dbReference type="ChEBI" id="CHEBI:77644"/>
        <dbReference type="ChEBI" id="CHEBI:78597"/>
        <dbReference type="ChEBI" id="CHEBI:78599"/>
        <dbReference type="ChEBI" id="CHEBI:78608"/>
        <dbReference type="EC" id="2.3.2.2"/>
    </reaction>
</comment>
<dbReference type="Gene3D" id="3.60.20.40">
    <property type="match status" value="1"/>
</dbReference>
<keyword evidence="5 9" id="KW-0378">Hydrolase</keyword>
<comment type="catalytic activity">
    <reaction evidence="2 9">
        <text>glutathione + H2O = L-cysteinylglycine + L-glutamate</text>
        <dbReference type="Rhea" id="RHEA:28807"/>
        <dbReference type="ChEBI" id="CHEBI:15377"/>
        <dbReference type="ChEBI" id="CHEBI:29985"/>
        <dbReference type="ChEBI" id="CHEBI:57925"/>
        <dbReference type="ChEBI" id="CHEBI:61694"/>
        <dbReference type="EC" id="3.4.19.13"/>
    </reaction>
</comment>
<evidence type="ECO:0000256" key="5">
    <source>
        <dbReference type="ARBA" id="ARBA00022801"/>
    </source>
</evidence>
<dbReference type="Gene3D" id="1.10.246.130">
    <property type="match status" value="1"/>
</dbReference>
<dbReference type="Proteomes" id="UP000773469">
    <property type="component" value="Unassembled WGS sequence"/>
</dbReference>
<dbReference type="NCBIfam" id="TIGR00066">
    <property type="entry name" value="g_glut_trans"/>
    <property type="match status" value="1"/>
</dbReference>
<dbReference type="PANTHER" id="PTHR43199">
    <property type="entry name" value="GLUTATHIONE HYDROLASE"/>
    <property type="match status" value="1"/>
</dbReference>
<accession>A0ABQ4NV11</accession>
<keyword evidence="9" id="KW-0317">Glutathione biosynthesis</keyword>
<evidence type="ECO:0000313" key="11">
    <source>
        <dbReference type="EMBL" id="GIU34867.1"/>
    </source>
</evidence>
<gene>
    <name evidence="11" type="primary">ggtA</name>
    <name evidence="11" type="ORF">TUM3794_01800</name>
</gene>
<evidence type="ECO:0000313" key="12">
    <source>
        <dbReference type="Proteomes" id="UP000773469"/>
    </source>
</evidence>
<proteinExistence type="inferred from homology"/>
<keyword evidence="12" id="KW-1185">Reference proteome</keyword>
<dbReference type="InterPro" id="IPR051792">
    <property type="entry name" value="GGT_bact"/>
</dbReference>
<dbReference type="InterPro" id="IPR000101">
    <property type="entry name" value="GGT_peptidase"/>
</dbReference>
<evidence type="ECO:0000256" key="9">
    <source>
        <dbReference type="RuleBase" id="RU368036"/>
    </source>
</evidence>
<dbReference type="InterPro" id="IPR043138">
    <property type="entry name" value="GGT_lsub"/>
</dbReference>
<evidence type="ECO:0000256" key="3">
    <source>
        <dbReference type="ARBA" id="ARBA00009381"/>
    </source>
</evidence>
<dbReference type="PROSITE" id="PS00462">
    <property type="entry name" value="G_GLU_TRANSPEPTIDASE"/>
    <property type="match status" value="1"/>
</dbReference>